<dbReference type="EMBL" id="RBUQ01000044">
    <property type="protein sequence ID" value="RMV42333.1"/>
    <property type="molecule type" value="Genomic_DNA"/>
</dbReference>
<organism evidence="1 2">
    <name type="scientific">Pseudomonas syringae pv. maculicola</name>
    <dbReference type="NCBI Taxonomy" id="59511"/>
    <lineage>
        <taxon>Bacteria</taxon>
        <taxon>Pseudomonadati</taxon>
        <taxon>Pseudomonadota</taxon>
        <taxon>Gammaproteobacteria</taxon>
        <taxon>Pseudomonadales</taxon>
        <taxon>Pseudomonadaceae</taxon>
        <taxon>Pseudomonas</taxon>
    </lineage>
</organism>
<sequence length="61" mass="6483">MCANACLLITGPSHDDGSGDVDEAMRAINAQGSSLSLRSQVANFTRLSNHTSAESHHLQRC</sequence>
<evidence type="ECO:0000313" key="1">
    <source>
        <dbReference type="EMBL" id="RMV42333.1"/>
    </source>
</evidence>
<comment type="caution">
    <text evidence="1">The sequence shown here is derived from an EMBL/GenBank/DDBJ whole genome shotgun (WGS) entry which is preliminary data.</text>
</comment>
<name>A0A3M3GUZ6_PSEYM</name>
<evidence type="ECO:0000313" key="2">
    <source>
        <dbReference type="Proteomes" id="UP000271631"/>
    </source>
</evidence>
<protein>
    <submittedName>
        <fullName evidence="1">Uncharacterized protein</fullName>
    </submittedName>
</protein>
<accession>A0A3M3GUZ6</accession>
<gene>
    <name evidence="1" type="ORF">ALP13_103107</name>
</gene>
<dbReference type="Proteomes" id="UP000271631">
    <property type="component" value="Unassembled WGS sequence"/>
</dbReference>
<proteinExistence type="predicted"/>
<reference evidence="1 2" key="1">
    <citation type="submission" date="2018-08" db="EMBL/GenBank/DDBJ databases">
        <title>Recombination of ecologically and evolutionarily significant loci maintains genetic cohesion in the Pseudomonas syringae species complex.</title>
        <authorList>
            <person name="Dillon M."/>
            <person name="Thakur S."/>
            <person name="Almeida R.N.D."/>
            <person name="Weir B.S."/>
            <person name="Guttman D.S."/>
        </authorList>
    </citation>
    <scope>NUCLEOTIDE SEQUENCE [LARGE SCALE GENOMIC DNA]</scope>
    <source>
        <strain evidence="1 2">ICMP 11281</strain>
    </source>
</reference>
<dbReference type="AlphaFoldDB" id="A0A3M3GUZ6"/>